<sequence>MSFDIVTLVYSKDVPLLKFQARSTRKFLHHESINRILIIANDPDNDAVVRDVSETVMPEYGELADKVHILTSDDFGMPGDMDKYLTQQMLKLYVAKRVETETYLVLDAKNHFLRPLTFDDFVSAEGKPMTYLRAKYRHFLKRVKKSFECFGIDEPPEETMPTTTPFVMLREATCEMIDELDARQPEGFVRYFERTHAWYTEFFLYQAYIVKKYGSFQAVYVPKPNNCITLFTNWPTDEQALKGEMRKVHWKITYMFGIHAARIPELSTELRRQIIDMWETKKLIAPGEDISWLMPPAKSPEN</sequence>
<dbReference type="InterPro" id="IPR045499">
    <property type="entry name" value="DUF6492"/>
</dbReference>
<organism evidence="1 3">
    <name type="scientific">Aquisalinus luteolus</name>
    <dbReference type="NCBI Taxonomy" id="1566827"/>
    <lineage>
        <taxon>Bacteria</taxon>
        <taxon>Pseudomonadati</taxon>
        <taxon>Pseudomonadota</taxon>
        <taxon>Alphaproteobacteria</taxon>
        <taxon>Parvularculales</taxon>
        <taxon>Parvularculaceae</taxon>
        <taxon>Aquisalinus</taxon>
    </lineage>
</organism>
<evidence type="ECO:0000313" key="4">
    <source>
        <dbReference type="Proteomes" id="UP000818603"/>
    </source>
</evidence>
<keyword evidence="4" id="KW-1185">Reference proteome</keyword>
<proteinExistence type="predicted"/>
<dbReference type="Pfam" id="PF20102">
    <property type="entry name" value="DUF6492"/>
    <property type="match status" value="1"/>
</dbReference>
<comment type="caution">
    <text evidence="1">The sequence shown here is derived from an EMBL/GenBank/DDBJ whole genome shotgun (WGS) entry which is preliminary data.</text>
</comment>
<evidence type="ECO:0000313" key="1">
    <source>
        <dbReference type="EMBL" id="GGH93222.1"/>
    </source>
</evidence>
<reference evidence="1" key="1">
    <citation type="journal article" date="2014" name="Int. J. Syst. Evol. Microbiol.">
        <title>Complete genome sequence of Corynebacterium casei LMG S-19264T (=DSM 44701T), isolated from a smear-ripened cheese.</title>
        <authorList>
            <consortium name="US DOE Joint Genome Institute (JGI-PGF)"/>
            <person name="Walter F."/>
            <person name="Albersmeier A."/>
            <person name="Kalinowski J."/>
            <person name="Ruckert C."/>
        </authorList>
    </citation>
    <scope>NUCLEOTIDE SEQUENCE</scope>
    <source>
        <strain evidence="1">CGMCC 1.14984</strain>
    </source>
</reference>
<accession>A0A8J3A4F0</accession>
<dbReference type="Proteomes" id="UP000621856">
    <property type="component" value="Unassembled WGS sequence"/>
</dbReference>
<dbReference type="EMBL" id="VCJR02000001">
    <property type="protein sequence ID" value="NHK26723.1"/>
    <property type="molecule type" value="Genomic_DNA"/>
</dbReference>
<reference evidence="2 4" key="2">
    <citation type="submission" date="2020-02" db="EMBL/GenBank/DDBJ databases">
        <title>Genome sequence of Parvularcula flava strain NH6-79.</title>
        <authorList>
            <person name="Abdul Karim M.H."/>
            <person name="Lam M.Q."/>
            <person name="Chen S.J."/>
            <person name="Yahya A."/>
            <person name="Shahir S."/>
            <person name="Shamsir M.S."/>
            <person name="Chong C.S."/>
        </authorList>
    </citation>
    <scope>NUCLEOTIDE SEQUENCE [LARGE SCALE GENOMIC DNA]</scope>
    <source>
        <strain evidence="2 4">NH6-79</strain>
    </source>
</reference>
<dbReference type="EMBL" id="BMGZ01000001">
    <property type="protein sequence ID" value="GGH93222.1"/>
    <property type="molecule type" value="Genomic_DNA"/>
</dbReference>
<dbReference type="Proteomes" id="UP000818603">
    <property type="component" value="Unassembled WGS sequence"/>
</dbReference>
<gene>
    <name evidence="2" type="ORF">FF098_002225</name>
    <name evidence="1" type="ORF">GCM10011355_04550</name>
</gene>
<reference evidence="1" key="3">
    <citation type="submission" date="2020-09" db="EMBL/GenBank/DDBJ databases">
        <authorList>
            <person name="Sun Q."/>
            <person name="Zhou Y."/>
        </authorList>
    </citation>
    <scope>NUCLEOTIDE SEQUENCE</scope>
    <source>
        <strain evidence="1">CGMCC 1.14984</strain>
    </source>
</reference>
<dbReference type="AlphaFoldDB" id="A0A8J3A4F0"/>
<protein>
    <submittedName>
        <fullName evidence="1">Uncharacterized protein</fullName>
    </submittedName>
</protein>
<name>A0A8J3A4F0_9PROT</name>
<evidence type="ECO:0000313" key="3">
    <source>
        <dbReference type="Proteomes" id="UP000621856"/>
    </source>
</evidence>
<dbReference type="RefSeq" id="WP_155136767.1">
    <property type="nucleotide sequence ID" value="NZ_BMGZ01000001.1"/>
</dbReference>
<evidence type="ECO:0000313" key="2">
    <source>
        <dbReference type="EMBL" id="NHK26723.1"/>
    </source>
</evidence>